<name>A0A100XX82_9EURY</name>
<dbReference type="InterPro" id="IPR036388">
    <property type="entry name" value="WH-like_DNA-bd_sf"/>
</dbReference>
<proteinExistence type="predicted"/>
<dbReference type="Proteomes" id="UP000053462">
    <property type="component" value="Unassembled WGS sequence"/>
</dbReference>
<accession>A0A100XX82</accession>
<feature type="domain" description="Transcription regulator PadR N-terminal" evidence="1">
    <location>
        <begin position="14"/>
        <end position="82"/>
    </location>
</feature>
<dbReference type="SUPFAM" id="SSF46785">
    <property type="entry name" value="Winged helix' DNA-binding domain"/>
    <property type="match status" value="1"/>
</dbReference>
<dbReference type="InterPro" id="IPR005149">
    <property type="entry name" value="Tscrpt_reg_PadR_N"/>
</dbReference>
<dbReference type="Gene3D" id="1.10.10.10">
    <property type="entry name" value="Winged helix-like DNA-binding domain superfamily/Winged helix DNA-binding domain"/>
    <property type="match status" value="1"/>
</dbReference>
<evidence type="ECO:0000313" key="2">
    <source>
        <dbReference type="EMBL" id="KUH33009.1"/>
    </source>
</evidence>
<evidence type="ECO:0000259" key="1">
    <source>
        <dbReference type="Pfam" id="PF03551"/>
    </source>
</evidence>
<sequence>MERPNFRGHMKVLILDLLREPMHGYGIMAELEGRYGMKLSAGTVYPILASLRRSGLIEVASRGEREKKTYVITEKGLDYLAEHAEDLAEAKRRMRAYKAFLELGGDELRAAFKELFESVDELTDEQREMIRRLFTGCARELRLILLGGERYERD</sequence>
<dbReference type="OrthoDB" id="56053at2157"/>
<dbReference type="InterPro" id="IPR036390">
    <property type="entry name" value="WH_DNA-bd_sf"/>
</dbReference>
<comment type="caution">
    <text evidence="2">The sequence shown here is derived from an EMBL/GenBank/DDBJ whole genome shotgun (WGS) entry which is preliminary data.</text>
</comment>
<evidence type="ECO:0000313" key="3">
    <source>
        <dbReference type="Proteomes" id="UP000053462"/>
    </source>
</evidence>
<keyword evidence="3" id="KW-1185">Reference proteome</keyword>
<gene>
    <name evidence="2" type="ORF">APY94_07765</name>
</gene>
<dbReference type="EMBL" id="LLYW01000026">
    <property type="protein sequence ID" value="KUH33009.1"/>
    <property type="molecule type" value="Genomic_DNA"/>
</dbReference>
<organism evidence="2 3">
    <name type="scientific">Thermococcus celericrescens</name>
    <dbReference type="NCBI Taxonomy" id="227598"/>
    <lineage>
        <taxon>Archaea</taxon>
        <taxon>Methanobacteriati</taxon>
        <taxon>Methanobacteriota</taxon>
        <taxon>Thermococci</taxon>
        <taxon>Thermococcales</taxon>
        <taxon>Thermococcaceae</taxon>
        <taxon>Thermococcus</taxon>
    </lineage>
</organism>
<dbReference type="PANTHER" id="PTHR43252:SF5">
    <property type="entry name" value="TRANSCRIPTIONAL REGULATOR, PADR-LIKE FAMILY"/>
    <property type="match status" value="1"/>
</dbReference>
<reference evidence="2 3" key="1">
    <citation type="submission" date="2015-10" db="EMBL/GenBank/DDBJ databases">
        <title>Draft genome sequence of Thermococcus celericrescens strain DSM 17994.</title>
        <authorList>
            <person name="Hong S.-J."/>
            <person name="Park C.-E."/>
            <person name="Shin J.-H."/>
        </authorList>
    </citation>
    <scope>NUCLEOTIDE SEQUENCE [LARGE SCALE GENOMIC DNA]</scope>
    <source>
        <strain evidence="2 3">DSM 17994</strain>
    </source>
</reference>
<dbReference type="AlphaFoldDB" id="A0A100XX82"/>
<dbReference type="RefSeq" id="WP_058939092.1">
    <property type="nucleotide sequence ID" value="NZ_LLYW01000026.1"/>
</dbReference>
<dbReference type="PANTHER" id="PTHR43252">
    <property type="entry name" value="TRANSCRIPTIONAL REGULATOR YQJI"/>
    <property type="match status" value="1"/>
</dbReference>
<dbReference type="STRING" id="227598.APY94_07765"/>
<protein>
    <submittedName>
        <fullName evidence="2">PadR family transcriptional regulator</fullName>
    </submittedName>
</protein>
<dbReference type="Pfam" id="PF03551">
    <property type="entry name" value="PadR"/>
    <property type="match status" value="1"/>
</dbReference>